<comment type="caution">
    <text evidence="1">The sequence shown here is derived from an EMBL/GenBank/DDBJ whole genome shotgun (WGS) entry which is preliminary data.</text>
</comment>
<evidence type="ECO:0000313" key="2">
    <source>
        <dbReference type="Proteomes" id="UP000266376"/>
    </source>
</evidence>
<evidence type="ECO:0000313" key="1">
    <source>
        <dbReference type="EMBL" id="RGW46650.1"/>
    </source>
</evidence>
<protein>
    <submittedName>
        <fullName evidence="1">Uncharacterized protein</fullName>
    </submittedName>
</protein>
<accession>A0A395XGT4</accession>
<proteinExistence type="predicted"/>
<reference evidence="1 2" key="1">
    <citation type="submission" date="2018-08" db="EMBL/GenBank/DDBJ databases">
        <title>A genome reference for cultivated species of the human gut microbiota.</title>
        <authorList>
            <person name="Zou Y."/>
            <person name="Xue W."/>
            <person name="Luo G."/>
        </authorList>
    </citation>
    <scope>NUCLEOTIDE SEQUENCE [LARGE SCALE GENOMIC DNA]</scope>
    <source>
        <strain evidence="1 2">AF12-11</strain>
    </source>
</reference>
<gene>
    <name evidence="1" type="ORF">DWV67_15940</name>
</gene>
<dbReference type="EMBL" id="QSAJ01000076">
    <property type="protein sequence ID" value="RGW46650.1"/>
    <property type="molecule type" value="Genomic_DNA"/>
</dbReference>
<name>A0A395XGT4_9FIRM</name>
<sequence>MKIYVKSTEAVTVIDKSKKDWEMNGRKGTAFKAICHTKKGDEVQVDEIRITEGVYVLLKPMTPYYFVGELDVKNGRFEATELLKLVNLLNSSHV</sequence>
<organism evidence="1 2">
    <name type="scientific">Dorea formicigenerans</name>
    <dbReference type="NCBI Taxonomy" id="39486"/>
    <lineage>
        <taxon>Bacteria</taxon>
        <taxon>Bacillati</taxon>
        <taxon>Bacillota</taxon>
        <taxon>Clostridia</taxon>
        <taxon>Lachnospirales</taxon>
        <taxon>Lachnospiraceae</taxon>
        <taxon>Dorea</taxon>
    </lineage>
</organism>
<dbReference type="Proteomes" id="UP000266376">
    <property type="component" value="Unassembled WGS sequence"/>
</dbReference>
<dbReference type="AlphaFoldDB" id="A0A395XGT4"/>